<feature type="binding site" evidence="15">
    <location>
        <position position="248"/>
    </location>
    <ligand>
        <name>Ca(2+)</name>
        <dbReference type="ChEBI" id="CHEBI:29108"/>
        <label>2</label>
    </ligand>
</feature>
<keyword evidence="5 18" id="KW-0964">Secreted</keyword>
<feature type="binding site" evidence="15">
    <location>
        <position position="89"/>
    </location>
    <ligand>
        <name>Ca(2+)</name>
        <dbReference type="ChEBI" id="CHEBI:29108"/>
        <label>1</label>
    </ligand>
</feature>
<feature type="chain" id="PRO_5021037316" description="Peroxidase" evidence="18">
    <location>
        <begin position="19"/>
        <end position="341"/>
    </location>
</feature>
<comment type="subcellular location">
    <subcellularLocation>
        <location evidence="18">Secreted</location>
    </subcellularLocation>
</comment>
<dbReference type="PRINTS" id="PR00461">
    <property type="entry name" value="PLPEROXIDASE"/>
</dbReference>
<evidence type="ECO:0000256" key="11">
    <source>
        <dbReference type="ARBA" id="ARBA00023004"/>
    </source>
</evidence>
<evidence type="ECO:0000256" key="1">
    <source>
        <dbReference type="ARBA" id="ARBA00000189"/>
    </source>
</evidence>
<evidence type="ECO:0000259" key="19">
    <source>
        <dbReference type="PROSITE" id="PS50873"/>
    </source>
</evidence>
<dbReference type="GO" id="GO:0020037">
    <property type="term" value="F:heme binding"/>
    <property type="evidence" value="ECO:0007669"/>
    <property type="project" value="UniProtKB-UniRule"/>
</dbReference>
<dbReference type="PROSITE" id="PS00436">
    <property type="entry name" value="PEROXIDASE_2"/>
    <property type="match status" value="1"/>
</dbReference>
<feature type="site" description="Transition state stabilizer" evidence="16">
    <location>
        <position position="63"/>
    </location>
</feature>
<feature type="disulfide bond" evidence="17">
    <location>
        <begin position="202"/>
        <end position="234"/>
    </location>
</feature>
<feature type="signal peptide" evidence="18">
    <location>
        <begin position="1"/>
        <end position="18"/>
    </location>
</feature>
<dbReference type="FunFam" id="1.10.520.10:FF:000008">
    <property type="entry name" value="Peroxidase"/>
    <property type="match status" value="1"/>
</dbReference>
<feature type="active site" description="Proton acceptor" evidence="14">
    <location>
        <position position="67"/>
    </location>
</feature>
<dbReference type="AlphaFoldDB" id="A0A4S4E8U7"/>
<keyword evidence="12 17" id="KW-1015">Disulfide bond</keyword>
<keyword evidence="6 18" id="KW-0575">Peroxidase</keyword>
<dbReference type="InterPro" id="IPR019793">
    <property type="entry name" value="Peroxidases_heam-ligand_BS"/>
</dbReference>
<proteinExistence type="inferred from homology"/>
<dbReference type="GO" id="GO:0046872">
    <property type="term" value="F:metal ion binding"/>
    <property type="evidence" value="ECO:0007669"/>
    <property type="project" value="UniProtKB-UniRule"/>
</dbReference>
<dbReference type="CDD" id="cd00693">
    <property type="entry name" value="secretory_peroxidase"/>
    <property type="match status" value="1"/>
</dbReference>
<dbReference type="GO" id="GO:0140825">
    <property type="term" value="F:lactoperoxidase activity"/>
    <property type="evidence" value="ECO:0007669"/>
    <property type="project" value="UniProtKB-EC"/>
</dbReference>
<dbReference type="PANTHER" id="PTHR31517:SF17">
    <property type="entry name" value="PEROXIDASE 6"/>
    <property type="match status" value="1"/>
</dbReference>
<dbReference type="InterPro" id="IPR019794">
    <property type="entry name" value="Peroxidases_AS"/>
</dbReference>
<evidence type="ECO:0000256" key="9">
    <source>
        <dbReference type="ARBA" id="ARBA00022837"/>
    </source>
</evidence>
<dbReference type="GO" id="GO:0006979">
    <property type="term" value="P:response to oxidative stress"/>
    <property type="evidence" value="ECO:0007669"/>
    <property type="project" value="UniProtKB-UniRule"/>
</dbReference>
<evidence type="ECO:0000256" key="18">
    <source>
        <dbReference type="RuleBase" id="RU362060"/>
    </source>
</evidence>
<evidence type="ECO:0000256" key="7">
    <source>
        <dbReference type="ARBA" id="ARBA00022617"/>
    </source>
</evidence>
<dbReference type="EMBL" id="SDRB02006509">
    <property type="protein sequence ID" value="THG12540.1"/>
    <property type="molecule type" value="Genomic_DNA"/>
</dbReference>
<dbReference type="Pfam" id="PF00141">
    <property type="entry name" value="peroxidase"/>
    <property type="match status" value="1"/>
</dbReference>
<dbReference type="PROSITE" id="PS50873">
    <property type="entry name" value="PEROXIDASE_4"/>
    <property type="match status" value="1"/>
</dbReference>
<comment type="similarity">
    <text evidence="18">Belongs to the peroxidase family. Classical plant (class III) peroxidase subfamily.</text>
</comment>
<keyword evidence="11 15" id="KW-0408">Iron</keyword>
<feature type="binding site" evidence="15">
    <location>
        <position position="68"/>
    </location>
    <ligand>
        <name>Ca(2+)</name>
        <dbReference type="ChEBI" id="CHEBI:29108"/>
        <label>1</label>
    </ligand>
</feature>
<feature type="domain" description="Plant heme peroxidase family profile" evidence="19">
    <location>
        <begin position="26"/>
        <end position="328"/>
    </location>
</feature>
<feature type="binding site" evidence="15">
    <location>
        <position position="77"/>
    </location>
    <ligand>
        <name>Ca(2+)</name>
        <dbReference type="ChEBI" id="CHEBI:29108"/>
        <label>1</label>
    </ligand>
</feature>
<feature type="binding site" description="axial binding residue" evidence="15">
    <location>
        <position position="195"/>
    </location>
    <ligand>
        <name>heme b</name>
        <dbReference type="ChEBI" id="CHEBI:60344"/>
    </ligand>
    <ligandPart>
        <name>Fe</name>
        <dbReference type="ChEBI" id="CHEBI:18248"/>
    </ligandPart>
</feature>
<dbReference type="InterPro" id="IPR000823">
    <property type="entry name" value="Peroxidase_pln"/>
</dbReference>
<keyword evidence="13 18" id="KW-0376">Hydrogen peroxide</keyword>
<comment type="cofactor">
    <cofactor evidence="15 18">
        <name>Ca(2+)</name>
        <dbReference type="ChEBI" id="CHEBI:29108"/>
    </cofactor>
    <text evidence="15 18">Binds 2 calcium ions per subunit.</text>
</comment>
<feature type="disulfide bond" evidence="17">
    <location>
        <begin position="69"/>
        <end position="74"/>
    </location>
</feature>
<keyword evidence="21" id="KW-1185">Reference proteome</keyword>
<feature type="binding site" evidence="15">
    <location>
        <position position="75"/>
    </location>
    <ligand>
        <name>Ca(2+)</name>
        <dbReference type="ChEBI" id="CHEBI:29108"/>
        <label>1</label>
    </ligand>
</feature>
<comment type="cofactor">
    <cofactor evidence="15 18">
        <name>heme b</name>
        <dbReference type="ChEBI" id="CHEBI:60344"/>
    </cofactor>
    <text evidence="15 18">Binds 1 heme b (iron(II)-protoporphyrin IX) group per subunit.</text>
</comment>
<dbReference type="Gene3D" id="1.10.520.10">
    <property type="match status" value="1"/>
</dbReference>
<evidence type="ECO:0000256" key="5">
    <source>
        <dbReference type="ARBA" id="ARBA00022525"/>
    </source>
</evidence>
<feature type="binding site" evidence="15">
    <location>
        <position position="73"/>
    </location>
    <ligand>
        <name>Ca(2+)</name>
        <dbReference type="ChEBI" id="CHEBI:29108"/>
        <label>1</label>
    </ligand>
</feature>
<dbReference type="Gene3D" id="1.10.420.10">
    <property type="entry name" value="Peroxidase, domain 2"/>
    <property type="match status" value="1"/>
</dbReference>
<dbReference type="PRINTS" id="PR00458">
    <property type="entry name" value="PEROXIDASE"/>
</dbReference>
<evidence type="ECO:0000256" key="3">
    <source>
        <dbReference type="ARBA" id="ARBA00006873"/>
    </source>
</evidence>
<dbReference type="GO" id="GO:0005576">
    <property type="term" value="C:extracellular region"/>
    <property type="evidence" value="ECO:0007669"/>
    <property type="project" value="UniProtKB-SubCell"/>
</dbReference>
<sequence length="341" mass="37799">MALPFILLLFLFPFPSLSLLPSIESKLTLDYYNKTCPKLFDIIKQVTIDKQTASPTTAAATLRLFFHDCMLEGCDASILIASNFFNKGEHDADINLSLPGDGFDIVTRAKTALELECPGIVSCADILALVARNLVTMVGGPHYKIRLGRKDGFISQATAVEGHIARPNMSLPQIVSMFQTKGLSIQELVTLSGAHTIGFSHCDQFANRLFNFSKTSQFDPTYNPKYAKALQKLCANYTKDPTISAFNDVMTPGKFDNMYFSNLQKGLGLLASDQALLTDPRTKKYVDLYAADQNAFFNDFAHVMEKVSVYNVKTGKKGEVRHRCDAFNKLDTHNAGKYMKA</sequence>
<accession>A0A4S4E8U7</accession>
<evidence type="ECO:0000256" key="10">
    <source>
        <dbReference type="ARBA" id="ARBA00023002"/>
    </source>
</evidence>
<evidence type="ECO:0000256" key="17">
    <source>
        <dbReference type="PIRSR" id="PIRSR600823-5"/>
    </source>
</evidence>
<evidence type="ECO:0000313" key="21">
    <source>
        <dbReference type="Proteomes" id="UP000306102"/>
    </source>
</evidence>
<keyword evidence="7 18" id="KW-0349">Heme</keyword>
<dbReference type="PANTHER" id="PTHR31517">
    <property type="match status" value="1"/>
</dbReference>
<dbReference type="SUPFAM" id="SSF48113">
    <property type="entry name" value="Heme-dependent peroxidases"/>
    <property type="match status" value="1"/>
</dbReference>
<keyword evidence="10 18" id="KW-0560">Oxidoreductase</keyword>
<evidence type="ECO:0000256" key="15">
    <source>
        <dbReference type="PIRSR" id="PIRSR600823-3"/>
    </source>
</evidence>
<dbReference type="InterPro" id="IPR010255">
    <property type="entry name" value="Haem_peroxidase_sf"/>
</dbReference>
<keyword evidence="18" id="KW-0732">Signal</keyword>
<evidence type="ECO:0000256" key="8">
    <source>
        <dbReference type="ARBA" id="ARBA00022723"/>
    </source>
</evidence>
<dbReference type="GO" id="GO:0042744">
    <property type="term" value="P:hydrogen peroxide catabolic process"/>
    <property type="evidence" value="ECO:0007669"/>
    <property type="project" value="UniProtKB-KW"/>
</dbReference>
<dbReference type="PROSITE" id="PS00435">
    <property type="entry name" value="PEROXIDASE_1"/>
    <property type="match status" value="1"/>
</dbReference>
<dbReference type="STRING" id="542762.A0A4S4E8U7"/>
<dbReference type="InterPro" id="IPR002016">
    <property type="entry name" value="Haem_peroxidase"/>
</dbReference>
<comment type="catalytic activity">
    <reaction evidence="1 18">
        <text>2 a phenolic donor + H2O2 = 2 a phenolic radical donor + 2 H2O</text>
        <dbReference type="Rhea" id="RHEA:56136"/>
        <dbReference type="ChEBI" id="CHEBI:15377"/>
        <dbReference type="ChEBI" id="CHEBI:16240"/>
        <dbReference type="ChEBI" id="CHEBI:139520"/>
        <dbReference type="ChEBI" id="CHEBI:139521"/>
        <dbReference type="EC" id="1.11.1.7"/>
    </reaction>
</comment>
<dbReference type="InterPro" id="IPR033905">
    <property type="entry name" value="Secretory_peroxidase"/>
</dbReference>
<feature type="disulfide bond" evidence="17">
    <location>
        <begin position="123"/>
        <end position="324"/>
    </location>
</feature>
<dbReference type="EC" id="1.11.1.7" evidence="4 18"/>
<dbReference type="Proteomes" id="UP000306102">
    <property type="component" value="Unassembled WGS sequence"/>
</dbReference>
<evidence type="ECO:0000256" key="14">
    <source>
        <dbReference type="PIRSR" id="PIRSR600823-1"/>
    </source>
</evidence>
<comment type="similarity">
    <text evidence="3">Belongs to the peroxidase family. Ascorbate peroxidase subfamily.</text>
</comment>
<feature type="binding site" evidence="15">
    <location>
        <position position="196"/>
    </location>
    <ligand>
        <name>Ca(2+)</name>
        <dbReference type="ChEBI" id="CHEBI:29108"/>
        <label>2</label>
    </ligand>
</feature>
<keyword evidence="9 15" id="KW-0106">Calcium</keyword>
<comment type="caution">
    <text evidence="20">The sequence shown here is derived from an EMBL/GenBank/DDBJ whole genome shotgun (WGS) entry which is preliminary data.</text>
</comment>
<name>A0A4S4E8U7_CAMSN</name>
<feature type="binding site" evidence="15">
    <location>
        <position position="251"/>
    </location>
    <ligand>
        <name>Ca(2+)</name>
        <dbReference type="ChEBI" id="CHEBI:29108"/>
        <label>2</label>
    </ligand>
</feature>
<evidence type="ECO:0000256" key="12">
    <source>
        <dbReference type="ARBA" id="ARBA00023157"/>
    </source>
</evidence>
<organism evidence="20 21">
    <name type="scientific">Camellia sinensis var. sinensis</name>
    <name type="common">China tea</name>
    <dbReference type="NCBI Taxonomy" id="542762"/>
    <lineage>
        <taxon>Eukaryota</taxon>
        <taxon>Viridiplantae</taxon>
        <taxon>Streptophyta</taxon>
        <taxon>Embryophyta</taxon>
        <taxon>Tracheophyta</taxon>
        <taxon>Spermatophyta</taxon>
        <taxon>Magnoliopsida</taxon>
        <taxon>eudicotyledons</taxon>
        <taxon>Gunneridae</taxon>
        <taxon>Pentapetalae</taxon>
        <taxon>asterids</taxon>
        <taxon>Ericales</taxon>
        <taxon>Theaceae</taxon>
        <taxon>Camellia</taxon>
    </lineage>
</organism>
<evidence type="ECO:0000313" key="20">
    <source>
        <dbReference type="EMBL" id="THG12540.1"/>
    </source>
</evidence>
<comment type="function">
    <text evidence="2">Removal of H(2)O(2), oxidation of toxic reductants, biosynthesis and degradation of lignin, suberization, auxin catabolism, response to environmental stresses such as wounding, pathogen attack and oxidative stress. These functions might be dependent on each isozyme/isoform in each plant tissue.</text>
</comment>
<reference evidence="20 21" key="1">
    <citation type="journal article" date="2018" name="Proc. Natl. Acad. Sci. U.S.A.">
        <title>Draft genome sequence of Camellia sinensis var. sinensis provides insights into the evolution of the tea genome and tea quality.</title>
        <authorList>
            <person name="Wei C."/>
            <person name="Yang H."/>
            <person name="Wang S."/>
            <person name="Zhao J."/>
            <person name="Liu C."/>
            <person name="Gao L."/>
            <person name="Xia E."/>
            <person name="Lu Y."/>
            <person name="Tai Y."/>
            <person name="She G."/>
            <person name="Sun J."/>
            <person name="Cao H."/>
            <person name="Tong W."/>
            <person name="Gao Q."/>
            <person name="Li Y."/>
            <person name="Deng W."/>
            <person name="Jiang X."/>
            <person name="Wang W."/>
            <person name="Chen Q."/>
            <person name="Zhang S."/>
            <person name="Li H."/>
            <person name="Wu J."/>
            <person name="Wang P."/>
            <person name="Li P."/>
            <person name="Shi C."/>
            <person name="Zheng F."/>
            <person name="Jian J."/>
            <person name="Huang B."/>
            <person name="Shan D."/>
            <person name="Shi M."/>
            <person name="Fang C."/>
            <person name="Yue Y."/>
            <person name="Li F."/>
            <person name="Li D."/>
            <person name="Wei S."/>
            <person name="Han B."/>
            <person name="Jiang C."/>
            <person name="Yin Y."/>
            <person name="Xia T."/>
            <person name="Zhang Z."/>
            <person name="Bennetzen J.L."/>
            <person name="Zhao S."/>
            <person name="Wan X."/>
        </authorList>
    </citation>
    <scope>NUCLEOTIDE SEQUENCE [LARGE SCALE GENOMIC DNA]</scope>
    <source>
        <strain evidence="21">cv. Shuchazao</strain>
        <tissue evidence="20">Leaf</tissue>
    </source>
</reference>
<evidence type="ECO:0000256" key="6">
    <source>
        <dbReference type="ARBA" id="ARBA00022559"/>
    </source>
</evidence>
<evidence type="ECO:0000256" key="4">
    <source>
        <dbReference type="ARBA" id="ARBA00012313"/>
    </source>
</evidence>
<feature type="disulfide bond" evidence="17">
    <location>
        <begin position="36"/>
        <end position="117"/>
    </location>
</feature>
<evidence type="ECO:0000256" key="2">
    <source>
        <dbReference type="ARBA" id="ARBA00002322"/>
    </source>
</evidence>
<evidence type="ECO:0000256" key="13">
    <source>
        <dbReference type="ARBA" id="ARBA00023324"/>
    </source>
</evidence>
<dbReference type="SMR" id="A0A4S4E8U7"/>
<dbReference type="FunFam" id="1.10.420.10:FF:000001">
    <property type="entry name" value="Peroxidase"/>
    <property type="match status" value="1"/>
</dbReference>
<protein>
    <recommendedName>
        <fullName evidence="4 18">Peroxidase</fullName>
        <ecNumber evidence="4 18">1.11.1.7</ecNumber>
    </recommendedName>
</protein>
<feature type="binding site" evidence="15">
    <location>
        <position position="256"/>
    </location>
    <ligand>
        <name>Ca(2+)</name>
        <dbReference type="ChEBI" id="CHEBI:29108"/>
        <label>2</label>
    </ligand>
</feature>
<gene>
    <name evidence="20" type="ORF">TEA_000019</name>
</gene>
<keyword evidence="8 15" id="KW-0479">Metal-binding</keyword>
<evidence type="ECO:0000256" key="16">
    <source>
        <dbReference type="PIRSR" id="PIRSR600823-4"/>
    </source>
</evidence>